<keyword evidence="5" id="KW-1185">Reference proteome</keyword>
<evidence type="ECO:0000256" key="1">
    <source>
        <dbReference type="ARBA" id="ARBA00009277"/>
    </source>
</evidence>
<dbReference type="Gene3D" id="3.30.420.10">
    <property type="entry name" value="Ribonuclease H-like superfamily/Ribonuclease H"/>
    <property type="match status" value="1"/>
</dbReference>
<name>A0A069PL18_9BURK</name>
<proteinExistence type="inferred from homology"/>
<reference evidence="4 5" key="1">
    <citation type="submission" date="2014-03" db="EMBL/GenBank/DDBJ databases">
        <title>Draft Genome Sequences of Four Burkholderia Strains.</title>
        <authorList>
            <person name="Liu X.Y."/>
            <person name="Li C.X."/>
            <person name="Xu J.H."/>
        </authorList>
    </citation>
    <scope>NUCLEOTIDE SEQUENCE [LARGE SCALE GENOMIC DNA]</scope>
    <source>
        <strain evidence="4 5">DSM 50014</strain>
    </source>
</reference>
<feature type="compositionally biased region" description="Basic and acidic residues" evidence="2">
    <location>
        <begin position="35"/>
        <end position="44"/>
    </location>
</feature>
<evidence type="ECO:0000259" key="3">
    <source>
        <dbReference type="PROSITE" id="PS50994"/>
    </source>
</evidence>
<organism evidence="4 5">
    <name type="scientific">Caballeronia glathei</name>
    <dbReference type="NCBI Taxonomy" id="60547"/>
    <lineage>
        <taxon>Bacteria</taxon>
        <taxon>Pseudomonadati</taxon>
        <taxon>Pseudomonadota</taxon>
        <taxon>Betaproteobacteria</taxon>
        <taxon>Burkholderiales</taxon>
        <taxon>Burkholderiaceae</taxon>
        <taxon>Caballeronia</taxon>
    </lineage>
</organism>
<dbReference type="InterPro" id="IPR054353">
    <property type="entry name" value="IstA-like_C"/>
</dbReference>
<dbReference type="GO" id="GO:0003676">
    <property type="term" value="F:nucleic acid binding"/>
    <property type="evidence" value="ECO:0007669"/>
    <property type="project" value="InterPro"/>
</dbReference>
<dbReference type="PANTHER" id="PTHR35004">
    <property type="entry name" value="TRANSPOSASE RV3428C-RELATED"/>
    <property type="match status" value="1"/>
</dbReference>
<accession>A0A069PL18</accession>
<dbReference type="Proteomes" id="UP000027466">
    <property type="component" value="Unassembled WGS sequence"/>
</dbReference>
<evidence type="ECO:0000256" key="2">
    <source>
        <dbReference type="SAM" id="MobiDB-lite"/>
    </source>
</evidence>
<feature type="domain" description="Integrase catalytic" evidence="3">
    <location>
        <begin position="126"/>
        <end position="314"/>
    </location>
</feature>
<feature type="region of interest" description="Disordered" evidence="2">
    <location>
        <begin position="17"/>
        <end position="54"/>
    </location>
</feature>
<comment type="similarity">
    <text evidence="1">Belongs to the transposase IS21/IS408/IS1162 family.</text>
</comment>
<dbReference type="InterPro" id="IPR036397">
    <property type="entry name" value="RNaseH_sf"/>
</dbReference>
<gene>
    <name evidence="4" type="ORF">BG61_04700</name>
</gene>
<dbReference type="STRING" id="60547.GCA_000751215_00225"/>
<dbReference type="EMBL" id="JFHC01000116">
    <property type="protein sequence ID" value="KDR38001.1"/>
    <property type="molecule type" value="Genomic_DNA"/>
</dbReference>
<dbReference type="InterPro" id="IPR012337">
    <property type="entry name" value="RNaseH-like_sf"/>
</dbReference>
<dbReference type="Pfam" id="PF22483">
    <property type="entry name" value="Mu-transpos_C_2"/>
    <property type="match status" value="1"/>
</dbReference>
<evidence type="ECO:0000313" key="4">
    <source>
        <dbReference type="EMBL" id="KDR38001.1"/>
    </source>
</evidence>
<comment type="caution">
    <text evidence="4">The sequence shown here is derived from an EMBL/GenBank/DDBJ whole genome shotgun (WGS) entry which is preliminary data.</text>
</comment>
<dbReference type="PROSITE" id="PS50994">
    <property type="entry name" value="INTEGRASE"/>
    <property type="match status" value="1"/>
</dbReference>
<dbReference type="InterPro" id="IPR001584">
    <property type="entry name" value="Integrase_cat-core"/>
</dbReference>
<dbReference type="SUPFAM" id="SSF53098">
    <property type="entry name" value="Ribonuclease H-like"/>
    <property type="match status" value="1"/>
</dbReference>
<dbReference type="PANTHER" id="PTHR35004:SF7">
    <property type="entry name" value="INTEGRASE PROTEIN"/>
    <property type="match status" value="1"/>
</dbReference>
<dbReference type="GO" id="GO:0015074">
    <property type="term" value="P:DNA integration"/>
    <property type="evidence" value="ECO:0007669"/>
    <property type="project" value="InterPro"/>
</dbReference>
<dbReference type="AlphaFoldDB" id="A0A069PL18"/>
<dbReference type="NCBIfam" id="NF033546">
    <property type="entry name" value="transpos_IS21"/>
    <property type="match status" value="1"/>
</dbReference>
<protein>
    <submittedName>
        <fullName evidence="4">Integrase</fullName>
    </submittedName>
</protein>
<dbReference type="RefSeq" id="WP_035924738.1">
    <property type="nucleotide sequence ID" value="NZ_CCNS02000009.1"/>
</dbReference>
<sequence length="499" mass="57292">MSGSRITDQQVRLYMNHRKHHPQKLAAAKSGMSERTARRVEHEAGLPSQQPRRYWRSRPDPFDDVWESEVVPLLRAAPKLKAITLLRKLQEDHPERFPDSMRRTFERHVSQWRALEGPNQEVFFPQTYQPGARGLSDFTHMGKLCVTIGGIPFNHLLYHFVLAFSRWEYASVVDGGESFQALATGLQNALWQAGGCPREHRSDSLSAAFRNLQEEEDFTVRYAALLEHYGMEGTRNNRGMGHENGSVESSHRYLKDQVDQALELRGHRDFADRAAYDEFVRGVVMRRNRRNSAAFQIEREHLLDLPEHRTTDFVEEEARVTRCGTFTVRCVLYSAPSRLIGHRLKVRLYSDRLDCYLSGALVHSTARATHTSKRRGRGIDYRHFIESLKRKPQAFRGLAFRDDLFPREAYRRTWERLEVALTPRSACKTMVGLLELAGNHGVEAQLAQRLDALLELGELPDLKALFDEFAPRQAECPVVVVDMPSAALYDTLLDEEVLA</sequence>
<evidence type="ECO:0000313" key="5">
    <source>
        <dbReference type="Proteomes" id="UP000027466"/>
    </source>
</evidence>